<evidence type="ECO:0000256" key="1">
    <source>
        <dbReference type="SAM" id="SignalP"/>
    </source>
</evidence>
<feature type="signal peptide" evidence="1">
    <location>
        <begin position="1"/>
        <end position="20"/>
    </location>
</feature>
<keyword evidence="4" id="KW-1185">Reference proteome</keyword>
<protein>
    <submittedName>
        <fullName evidence="3">Outer membrane lipoprotein-sorting protein</fullName>
    </submittedName>
</protein>
<dbReference type="Gene3D" id="2.50.20.10">
    <property type="entry name" value="Lipoprotein localisation LolA/LolB/LppX"/>
    <property type="match status" value="1"/>
</dbReference>
<organism evidence="3 4">
    <name type="scientific">Sulfurimonas marina</name>
    <dbReference type="NCBI Taxonomy" id="2590551"/>
    <lineage>
        <taxon>Bacteria</taxon>
        <taxon>Pseudomonadati</taxon>
        <taxon>Campylobacterota</taxon>
        <taxon>Epsilonproteobacteria</taxon>
        <taxon>Campylobacterales</taxon>
        <taxon>Sulfurimonadaceae</taxon>
        <taxon>Sulfurimonas</taxon>
    </lineage>
</organism>
<dbReference type="CDD" id="cd16329">
    <property type="entry name" value="LolA_like"/>
    <property type="match status" value="1"/>
</dbReference>
<evidence type="ECO:0000313" key="4">
    <source>
        <dbReference type="Proteomes" id="UP000593910"/>
    </source>
</evidence>
<dbReference type="InterPro" id="IPR033399">
    <property type="entry name" value="TP_0789-like"/>
</dbReference>
<name>A0A7M1AXL6_9BACT</name>
<keyword evidence="1" id="KW-0732">Signal</keyword>
<feature type="domain" description="Uncharacterized protein TP-0789" evidence="2">
    <location>
        <begin position="71"/>
        <end position="252"/>
    </location>
</feature>
<dbReference type="AlphaFoldDB" id="A0A7M1AXL6"/>
<dbReference type="Proteomes" id="UP000593910">
    <property type="component" value="Chromosome"/>
</dbReference>
<sequence length="256" mass="29629">MFFMVKKLIVLGMLSINVLAISNLDVAKKSEAAMSGFKDSSSEMTMTLINASAQKRERKMKMIVLENDSGDKSLMTFLSPADVKGTKFLNYEHVNKDDDQWLYLPALKRVKRIASKSKSGSFMGSEFSYEDLSSFSIDKFIFKGDAKLVTLDGKKMYEVQRKPKSKYSGYTKQVSWVDPKTFLIKKVDYYDRKHELLKTALFENYKKISGVWRVGKMTMINHQNDKKTLLVWKNEKIKTGLKPRDFHKRVLKNNRL</sequence>
<feature type="chain" id="PRO_5032956691" evidence="1">
    <location>
        <begin position="21"/>
        <end position="256"/>
    </location>
</feature>
<evidence type="ECO:0000259" key="2">
    <source>
        <dbReference type="Pfam" id="PF17131"/>
    </source>
</evidence>
<evidence type="ECO:0000313" key="3">
    <source>
        <dbReference type="EMBL" id="QOP42174.1"/>
    </source>
</evidence>
<dbReference type="EMBL" id="CP041165">
    <property type="protein sequence ID" value="QOP42174.1"/>
    <property type="molecule type" value="Genomic_DNA"/>
</dbReference>
<proteinExistence type="predicted"/>
<reference evidence="3 4" key="1">
    <citation type="submission" date="2019-06" db="EMBL/GenBank/DDBJ databases">
        <title>Sulfurimonas gotlandica sp. nov., a chemoautotrophic and psychrotolerant epsilonproteobacterium isolated from a pelagic redoxcline, and an emended description of the genus Sulfurimonas.</title>
        <authorList>
            <person name="Wang S."/>
            <person name="Jiang L."/>
            <person name="Shao Z."/>
        </authorList>
    </citation>
    <scope>NUCLEOTIDE SEQUENCE [LARGE SCALE GENOMIC DNA]</scope>
    <source>
        <strain evidence="3 4">B2</strain>
    </source>
</reference>
<accession>A0A7M1AXL6</accession>
<dbReference type="KEGG" id="smax:FJR03_10675"/>
<gene>
    <name evidence="3" type="ORF">FJR03_10675</name>
</gene>
<dbReference type="Pfam" id="PF17131">
    <property type="entry name" value="LolA_like"/>
    <property type="match status" value="1"/>
</dbReference>
<keyword evidence="3" id="KW-0449">Lipoprotein</keyword>